<dbReference type="NCBIfam" id="NF041285">
    <property type="entry name" value="ABC_SBP_TrpX"/>
    <property type="match status" value="1"/>
</dbReference>
<gene>
    <name evidence="1" type="ORF">EFLFYP64_02286</name>
</gene>
<dbReference type="AlphaFoldDB" id="A0A6N3ERX7"/>
<dbReference type="PANTHER" id="PTHR35271:SF1">
    <property type="entry name" value="ABC TRANSPORTER, SUBSTRATE-BINDING LIPOPROTEIN"/>
    <property type="match status" value="1"/>
</dbReference>
<dbReference type="CDD" id="cd06325">
    <property type="entry name" value="PBP1_ABC_unchar_transporter"/>
    <property type="match status" value="1"/>
</dbReference>
<dbReference type="PANTHER" id="PTHR35271">
    <property type="entry name" value="ABC TRANSPORTER, SUBSTRATE-BINDING LIPOPROTEIN-RELATED"/>
    <property type="match status" value="1"/>
</dbReference>
<dbReference type="SUPFAM" id="SSF53822">
    <property type="entry name" value="Periplasmic binding protein-like I"/>
    <property type="match status" value="1"/>
</dbReference>
<dbReference type="EMBL" id="CACRTQ010000059">
    <property type="protein sequence ID" value="VYU43830.1"/>
    <property type="molecule type" value="Genomic_DNA"/>
</dbReference>
<dbReference type="Gene3D" id="3.40.50.2300">
    <property type="match status" value="2"/>
</dbReference>
<dbReference type="InterPro" id="IPR007487">
    <property type="entry name" value="ABC_transpt-TYRBP-like"/>
</dbReference>
<dbReference type="InterPro" id="IPR028082">
    <property type="entry name" value="Peripla_BP_I"/>
</dbReference>
<reference evidence="1" key="1">
    <citation type="submission" date="2019-11" db="EMBL/GenBank/DDBJ databases">
        <authorList>
            <person name="Feng L."/>
        </authorList>
    </citation>
    <scope>NUCLEOTIDE SEQUENCE</scope>
    <source>
        <strain evidence="1">EFaeciumLFYP64</strain>
    </source>
</reference>
<accession>A0A6N3ERX7</accession>
<dbReference type="RefSeq" id="WP_070872939.1">
    <property type="nucleotide sequence ID" value="NZ_CABGJZ010000016.1"/>
</dbReference>
<evidence type="ECO:0000313" key="1">
    <source>
        <dbReference type="EMBL" id="VYU43830.1"/>
    </source>
</evidence>
<dbReference type="InterPro" id="IPR047776">
    <property type="entry name" value="ABC_SBP_TrpX-like"/>
</dbReference>
<name>A0A6N3ERX7_ENTFC</name>
<dbReference type="Pfam" id="PF04392">
    <property type="entry name" value="ABC_sub_bind"/>
    <property type="match status" value="1"/>
</dbReference>
<organism evidence="1">
    <name type="scientific">Enterococcus faecium</name>
    <name type="common">Streptococcus faecium</name>
    <dbReference type="NCBI Taxonomy" id="1352"/>
    <lineage>
        <taxon>Bacteria</taxon>
        <taxon>Bacillati</taxon>
        <taxon>Bacillota</taxon>
        <taxon>Bacilli</taxon>
        <taxon>Lactobacillales</taxon>
        <taxon>Enterococcaceae</taxon>
        <taxon>Enterococcus</taxon>
    </lineage>
</organism>
<sequence length="349" mass="37160">MKNKRLITVVVIILVYLAGAFIYGKASGEKESTSTNQTKKTTVVGVLQYVSHPALDEIYRGIKDGLKEEGLKEGENLEIKFQNGQADQSKLATMSQQLVQSDPDVLIGIATPAAQSLANTTSSIPVVLGAVTDPVGAGLVGSLEKPGGNVTGVSDQPPVASQIKLASDLLPNAKKVGILYASSEDNSKYQVAQAEEAAKKEGLEAVKYAVPSTNEIAQTVQVMSRQVDFIYVPLDNTIANAMQTVVKEANKANIPVIPSVDTMVEQGGLATIGINQYQLGLQSGKMAAKLASGKEKPETIPVYMFDQGDTVINQSQADHLGITIPQSMKEKAKIITDESQQETSKEDDK</sequence>
<proteinExistence type="predicted"/>
<protein>
    <submittedName>
        <fullName evidence="1">ABC transporter substrate binding protein</fullName>
    </submittedName>
</protein>